<evidence type="ECO:0000256" key="1">
    <source>
        <dbReference type="SAM" id="MobiDB-lite"/>
    </source>
</evidence>
<feature type="transmembrane region" description="Helical" evidence="2">
    <location>
        <begin position="30"/>
        <end position="49"/>
    </location>
</feature>
<keyword evidence="2" id="KW-1133">Transmembrane helix</keyword>
<sequence>MTMTTAERMDQKDPDDNVSPEQVRRGRRTALLLFAIGFGPMIFATIMYYTGWLNPAGNSNNGELIQPPAPLAQMQLQGASGNPLVDRFGPDEPDAEWMMVVVSEQCASECEELLYLARQVNIALGKNANRVNRSAWLGTIPDDLSVRWSDEYSSMERLSILEGRAPKWPSGINPEHQPRILLVDPFGNVIMHYGTEHTGKDMLKDLKHLLKLSQIG</sequence>
<name>W5YP78_9GAMM</name>
<dbReference type="HOGENOM" id="CLU_109681_1_0_6"/>
<gene>
    <name evidence="3" type="ORF">AU15_04395</name>
</gene>
<evidence type="ECO:0000313" key="3">
    <source>
        <dbReference type="EMBL" id="AHI30886.1"/>
    </source>
</evidence>
<evidence type="ECO:0008006" key="5">
    <source>
        <dbReference type="Google" id="ProtNLM"/>
    </source>
</evidence>
<accession>W5YP78</accession>
<proteinExistence type="predicted"/>
<keyword evidence="2" id="KW-0812">Transmembrane</keyword>
<keyword evidence="2" id="KW-0472">Membrane</keyword>
<organism evidence="3 4">
    <name type="scientific">Marinobacter salarius</name>
    <dbReference type="NCBI Taxonomy" id="1420917"/>
    <lineage>
        <taxon>Bacteria</taxon>
        <taxon>Pseudomonadati</taxon>
        <taxon>Pseudomonadota</taxon>
        <taxon>Gammaproteobacteria</taxon>
        <taxon>Pseudomonadales</taxon>
        <taxon>Marinobacteraceae</taxon>
        <taxon>Marinobacter</taxon>
    </lineage>
</organism>
<dbReference type="EMBL" id="CP007152">
    <property type="protein sequence ID" value="AHI30886.1"/>
    <property type="molecule type" value="Genomic_DNA"/>
</dbReference>
<evidence type="ECO:0000256" key="2">
    <source>
        <dbReference type="SAM" id="Phobius"/>
    </source>
</evidence>
<dbReference type="Proteomes" id="UP000035081">
    <property type="component" value="Chromosome"/>
</dbReference>
<reference evidence="3 4" key="1">
    <citation type="journal article" date="2014" name="Genome Announc.">
        <title>Draft Genome Sequences of Marinobacter similis A3d10T and Marinobacter salarius R9SW1T.</title>
        <authorList>
            <person name="Ivanova E.P."/>
            <person name="Ng H.J."/>
            <person name="Webb H.K."/>
            <person name="Feng G."/>
            <person name="Oshima K."/>
            <person name="Hattori M."/>
            <person name="Ohkuma M."/>
            <person name="Sergeev A.F."/>
            <person name="Mikhailov V.V."/>
            <person name="Crawford R.J."/>
            <person name="Sawabe T."/>
        </authorList>
    </citation>
    <scope>NUCLEOTIDE SEQUENCE [LARGE SCALE GENOMIC DNA]</scope>
    <source>
        <strain evidence="4">A3d10 and R9SW1</strain>
    </source>
</reference>
<feature type="region of interest" description="Disordered" evidence="1">
    <location>
        <begin position="1"/>
        <end position="23"/>
    </location>
</feature>
<dbReference type="AlphaFoldDB" id="W5YP78"/>
<dbReference type="KEGG" id="msr:AU15_04395"/>
<protein>
    <recommendedName>
        <fullName evidence="5">Cytochrome oxidase Cu insertion factor, SCO1/SenC/PrrC family</fullName>
    </recommendedName>
</protein>
<evidence type="ECO:0000313" key="4">
    <source>
        <dbReference type="Proteomes" id="UP000035081"/>
    </source>
</evidence>